<dbReference type="Proteomes" id="UP000626109">
    <property type="component" value="Unassembled WGS sequence"/>
</dbReference>
<dbReference type="EMBL" id="CAJNNW010035061">
    <property type="protein sequence ID" value="CAE8725374.1"/>
    <property type="molecule type" value="Genomic_DNA"/>
</dbReference>
<organism evidence="1 2">
    <name type="scientific">Polarella glacialis</name>
    <name type="common">Dinoflagellate</name>
    <dbReference type="NCBI Taxonomy" id="89957"/>
    <lineage>
        <taxon>Eukaryota</taxon>
        <taxon>Sar</taxon>
        <taxon>Alveolata</taxon>
        <taxon>Dinophyceae</taxon>
        <taxon>Suessiales</taxon>
        <taxon>Suessiaceae</taxon>
        <taxon>Polarella</taxon>
    </lineage>
</organism>
<feature type="non-terminal residue" evidence="1">
    <location>
        <position position="117"/>
    </location>
</feature>
<comment type="caution">
    <text evidence="1">The sequence shown here is derived from an EMBL/GenBank/DDBJ whole genome shotgun (WGS) entry which is preliminary data.</text>
</comment>
<proteinExistence type="predicted"/>
<evidence type="ECO:0000313" key="1">
    <source>
        <dbReference type="EMBL" id="CAE8725374.1"/>
    </source>
</evidence>
<dbReference type="AlphaFoldDB" id="A0A813LB42"/>
<sequence>PQVQCLHRRQEADEDYGHYSRRDVLRQDPMLQLPPGLFDDDEDDTSKKTVAFDPAGMLTTSVIISKIPDEYTPALLLKDIEDGGFRHMVDFDKFIMPVDGSTGMHQGYGLLTFSTAS</sequence>
<protein>
    <submittedName>
        <fullName evidence="1">Uncharacterized protein</fullName>
    </submittedName>
</protein>
<accession>A0A813LB42</accession>
<evidence type="ECO:0000313" key="2">
    <source>
        <dbReference type="Proteomes" id="UP000626109"/>
    </source>
</evidence>
<reference evidence="1" key="1">
    <citation type="submission" date="2021-02" db="EMBL/GenBank/DDBJ databases">
        <authorList>
            <person name="Dougan E. K."/>
            <person name="Rhodes N."/>
            <person name="Thang M."/>
            <person name="Chan C."/>
        </authorList>
    </citation>
    <scope>NUCLEOTIDE SEQUENCE</scope>
</reference>
<feature type="non-terminal residue" evidence="1">
    <location>
        <position position="1"/>
    </location>
</feature>
<name>A0A813LB42_POLGL</name>
<gene>
    <name evidence="1" type="ORF">PGLA2088_LOCUS44093</name>
</gene>